<dbReference type="SUPFAM" id="SSF50494">
    <property type="entry name" value="Trypsin-like serine proteases"/>
    <property type="match status" value="1"/>
</dbReference>
<reference evidence="2" key="1">
    <citation type="submission" date="2014-05" db="EMBL/GenBank/DDBJ databases">
        <title>Key roles for freshwater Actinobacteria revealed by deep metagenomic sequencing.</title>
        <authorList>
            <person name="Ghai R."/>
            <person name="Mizuno C.M."/>
            <person name="Picazo A."/>
            <person name="Camacho A."/>
            <person name="Rodriguez-Valera F."/>
        </authorList>
    </citation>
    <scope>NUCLEOTIDE SEQUENCE</scope>
</reference>
<dbReference type="Gene3D" id="2.40.10.10">
    <property type="entry name" value="Trypsin-like serine proteases"/>
    <property type="match status" value="1"/>
</dbReference>
<sequence>MRKVALAVLAMSALIFSSAPVSQAALNAQVNLDNPRVVPIFGQDGPSEVRLMAGWSGFLYSPRIVLSAAHSHYRFDNNGNRILIEPASITVGKPNSSAKDAEGRAKVIKTFVADFTQMGNDFIVLVLDRDLVTVSPAKLMTAEIEAELVNARAEVAFHGYGEYRDRCAPGEKNPCKKDWNNLNQRTSELPRIVKMNLAPLSDSYFSWFTANQRAELRETIISNPQGCPGDSGGPITTTYKGDLIYLGQGLAGANVYACGAGDAKSKENDPNSFGWFSPIYKHLDLLKEAEAFVAQQVTAKKSVTDKPTSSITCVKGKLTKKFSGPNTKCPKGYKKNTKK</sequence>
<organism evidence="2">
    <name type="scientific">freshwater metagenome</name>
    <dbReference type="NCBI Taxonomy" id="449393"/>
    <lineage>
        <taxon>unclassified sequences</taxon>
        <taxon>metagenomes</taxon>
        <taxon>ecological metagenomes</taxon>
    </lineage>
</organism>
<gene>
    <name evidence="2" type="ORF">GM49_0905</name>
</gene>
<dbReference type="InterPro" id="IPR043504">
    <property type="entry name" value="Peptidase_S1_PA_chymotrypsin"/>
</dbReference>
<evidence type="ECO:0000259" key="1">
    <source>
        <dbReference type="Pfam" id="PF00089"/>
    </source>
</evidence>
<feature type="domain" description="Peptidase S1" evidence="1">
    <location>
        <begin position="56"/>
        <end position="238"/>
    </location>
</feature>
<dbReference type="GO" id="GO:0006508">
    <property type="term" value="P:proteolysis"/>
    <property type="evidence" value="ECO:0007669"/>
    <property type="project" value="InterPro"/>
</dbReference>
<dbReference type="PRINTS" id="PR00722">
    <property type="entry name" value="CHYMOTRYPSIN"/>
</dbReference>
<dbReference type="AlphaFoldDB" id="A0A094PNU9"/>
<name>A0A094PNU9_9ZZZZ</name>
<protein>
    <recommendedName>
        <fullName evidence="1">Peptidase S1 domain-containing protein</fullName>
    </recommendedName>
</protein>
<dbReference type="InterPro" id="IPR001314">
    <property type="entry name" value="Peptidase_S1A"/>
</dbReference>
<dbReference type="InterPro" id="IPR009003">
    <property type="entry name" value="Peptidase_S1_PA"/>
</dbReference>
<accession>A0A094PNU9</accession>
<evidence type="ECO:0000313" key="2">
    <source>
        <dbReference type="EMBL" id="KGA03671.1"/>
    </source>
</evidence>
<dbReference type="EMBL" id="JNSJ01000006">
    <property type="protein sequence ID" value="KGA03671.1"/>
    <property type="molecule type" value="Genomic_DNA"/>
</dbReference>
<dbReference type="InterPro" id="IPR001254">
    <property type="entry name" value="Trypsin_dom"/>
</dbReference>
<comment type="caution">
    <text evidence="2">The sequence shown here is derived from an EMBL/GenBank/DDBJ whole genome shotgun (WGS) entry which is preliminary data.</text>
</comment>
<proteinExistence type="predicted"/>
<dbReference type="Pfam" id="PF00089">
    <property type="entry name" value="Trypsin"/>
    <property type="match status" value="1"/>
</dbReference>
<dbReference type="GO" id="GO:0004252">
    <property type="term" value="F:serine-type endopeptidase activity"/>
    <property type="evidence" value="ECO:0007669"/>
    <property type="project" value="InterPro"/>
</dbReference>